<protein>
    <submittedName>
        <fullName evidence="2">Uncharacterized protein</fullName>
    </submittedName>
</protein>
<keyword evidence="3" id="KW-1185">Reference proteome</keyword>
<accession>A0A941D932</accession>
<proteinExistence type="predicted"/>
<feature type="region of interest" description="Disordered" evidence="1">
    <location>
        <begin position="1"/>
        <end position="20"/>
    </location>
</feature>
<organism evidence="2 3">
    <name type="scientific">Phycicoccus avicenniae</name>
    <dbReference type="NCBI Taxonomy" id="2828860"/>
    <lineage>
        <taxon>Bacteria</taxon>
        <taxon>Bacillati</taxon>
        <taxon>Actinomycetota</taxon>
        <taxon>Actinomycetes</taxon>
        <taxon>Micrococcales</taxon>
        <taxon>Intrasporangiaceae</taxon>
        <taxon>Phycicoccus</taxon>
    </lineage>
</organism>
<dbReference type="EMBL" id="JAGSNF010000003">
    <property type="protein sequence ID" value="MBR7742122.1"/>
    <property type="molecule type" value="Genomic_DNA"/>
</dbReference>
<sequence length="58" mass="6419">MSDRDTTIPTVEGMCAEPPATPVPAFAGLFPPRDADEQTYRRWLAESPWPEVVFAAAR</sequence>
<dbReference type="Proteomes" id="UP000677016">
    <property type="component" value="Unassembled WGS sequence"/>
</dbReference>
<gene>
    <name evidence="2" type="ORF">KC207_02295</name>
</gene>
<dbReference type="RefSeq" id="WP_211601289.1">
    <property type="nucleotide sequence ID" value="NZ_JAGSNF010000003.1"/>
</dbReference>
<reference evidence="2" key="1">
    <citation type="submission" date="2021-04" db="EMBL/GenBank/DDBJ databases">
        <title>Phycicoccus avicenniae sp. nov., a novel endophytic actinomycetes isolated from branch of Avicennia mariana.</title>
        <authorList>
            <person name="Tuo L."/>
        </authorList>
    </citation>
    <scope>NUCLEOTIDE SEQUENCE</scope>
    <source>
        <strain evidence="2">BSK3Z-2</strain>
    </source>
</reference>
<evidence type="ECO:0000313" key="2">
    <source>
        <dbReference type="EMBL" id="MBR7742122.1"/>
    </source>
</evidence>
<evidence type="ECO:0000256" key="1">
    <source>
        <dbReference type="SAM" id="MobiDB-lite"/>
    </source>
</evidence>
<dbReference type="AlphaFoldDB" id="A0A941D932"/>
<evidence type="ECO:0000313" key="3">
    <source>
        <dbReference type="Proteomes" id="UP000677016"/>
    </source>
</evidence>
<name>A0A941D932_9MICO</name>
<comment type="caution">
    <text evidence="2">The sequence shown here is derived from an EMBL/GenBank/DDBJ whole genome shotgun (WGS) entry which is preliminary data.</text>
</comment>